<dbReference type="Proteomes" id="UP000007303">
    <property type="component" value="Unassembled WGS sequence"/>
</dbReference>
<dbReference type="InterPro" id="IPR029775">
    <property type="entry name" value="NPHP4"/>
</dbReference>
<dbReference type="AlphaFoldDB" id="Q4SC74"/>
<dbReference type="Ensembl" id="ENSTNIT00000014044.1">
    <property type="protein sequence ID" value="ENSTNIP00000013849.1"/>
    <property type="gene ID" value="ENSTNIG00000010919.1"/>
</dbReference>
<dbReference type="STRING" id="99883.ENSTNIP00000013849"/>
<dbReference type="GeneTree" id="ENSGT00940000175714"/>
<dbReference type="HOGENOM" id="CLU_1980967_0_0_1"/>
<dbReference type="PANTHER" id="PTHR31043">
    <property type="entry name" value="NEPHROCYSTIN-4"/>
    <property type="match status" value="1"/>
</dbReference>
<gene>
    <name evidence="2" type="ORF">GSTENG00020640001</name>
</gene>
<dbReference type="PANTHER" id="PTHR31043:SF3">
    <property type="entry name" value="NEPHROCYSTIN-4"/>
    <property type="match status" value="1"/>
</dbReference>
<reference evidence="2 4" key="1">
    <citation type="journal article" date="2004" name="Nature">
        <title>Genome duplication in the teleost fish Tetraodon nigroviridis reveals the early vertebrate proto-karyotype.</title>
        <authorList>
            <person name="Jaillon O."/>
            <person name="Aury J.-M."/>
            <person name="Brunet F."/>
            <person name="Petit J.-L."/>
            <person name="Stange-Thomann N."/>
            <person name="Mauceli E."/>
            <person name="Bouneau L."/>
            <person name="Fischer C."/>
            <person name="Ozouf-Costaz C."/>
            <person name="Bernot A."/>
            <person name="Nicaud S."/>
            <person name="Jaffe D."/>
            <person name="Fisher S."/>
            <person name="Lutfalla G."/>
            <person name="Dossat C."/>
            <person name="Segurens B."/>
            <person name="Dasilva C."/>
            <person name="Salanoubat M."/>
            <person name="Levy M."/>
            <person name="Boudet N."/>
            <person name="Castellano S."/>
            <person name="Anthouard V."/>
            <person name="Jubin C."/>
            <person name="Castelli V."/>
            <person name="Katinka M."/>
            <person name="Vacherie B."/>
            <person name="Biemont C."/>
            <person name="Skalli Z."/>
            <person name="Cattolico L."/>
            <person name="Poulain J."/>
            <person name="De Berardinis V."/>
            <person name="Cruaud C."/>
            <person name="Duprat S."/>
            <person name="Brottier P."/>
            <person name="Coutanceau J.-P."/>
            <person name="Gouzy J."/>
            <person name="Parra G."/>
            <person name="Lardier G."/>
            <person name="Chapple C."/>
            <person name="McKernan K.J."/>
            <person name="McEwan P."/>
            <person name="Bosak S."/>
            <person name="Kellis M."/>
            <person name="Volff J.-N."/>
            <person name="Guigo R."/>
            <person name="Zody M.C."/>
            <person name="Mesirov J."/>
            <person name="Lindblad-Toh K."/>
            <person name="Birren B."/>
            <person name="Nusbaum C."/>
            <person name="Kahn D."/>
            <person name="Robinson-Rechavi M."/>
            <person name="Laudet V."/>
            <person name="Schachter V."/>
            <person name="Quetier F."/>
            <person name="Saurin W."/>
            <person name="Scarpelli C."/>
            <person name="Wincker P."/>
            <person name="Lander E.S."/>
            <person name="Weissenbach J."/>
            <person name="Roest Crollius H."/>
        </authorList>
    </citation>
    <scope>NUCLEOTIDE SEQUENCE [LARGE SCALE GENOMIC DNA]</scope>
</reference>
<evidence type="ECO:0000313" key="3">
    <source>
        <dbReference type="Ensembl" id="ENSTNIP00000013849.1"/>
    </source>
</evidence>
<sequence>MGSTKLKRIMVKTEDVPDNWREVFERKRLVPPHSQTVRLAADRRSTRSSGFQLSPNRVTAPHLSQPQDAAEEQDVLYQLRVTLFDRNHHQFFGKTWKSQSERMKNGRISFSERLPHPVPILSTVPA</sequence>
<dbReference type="GO" id="GO:0035869">
    <property type="term" value="C:ciliary transition zone"/>
    <property type="evidence" value="ECO:0007669"/>
    <property type="project" value="TreeGrafter"/>
</dbReference>
<evidence type="ECO:0000313" key="4">
    <source>
        <dbReference type="Proteomes" id="UP000007303"/>
    </source>
</evidence>
<name>Q4SC74_TETNG</name>
<dbReference type="GO" id="GO:0036064">
    <property type="term" value="C:ciliary basal body"/>
    <property type="evidence" value="ECO:0007669"/>
    <property type="project" value="TreeGrafter"/>
</dbReference>
<dbReference type="KEGG" id="tng:GSTEN00020640G001"/>
<dbReference type="OMA" id="DRNHHQF"/>
<dbReference type="GO" id="GO:0097730">
    <property type="term" value="C:non-motile cilium"/>
    <property type="evidence" value="ECO:0007669"/>
    <property type="project" value="InterPro"/>
</dbReference>
<reference evidence="2" key="2">
    <citation type="submission" date="2004-02" db="EMBL/GenBank/DDBJ databases">
        <authorList>
            <consortium name="Genoscope"/>
            <consortium name="Whitehead Institute Centre for Genome Research"/>
        </authorList>
    </citation>
    <scope>NUCLEOTIDE SEQUENCE</scope>
</reference>
<reference evidence="3" key="3">
    <citation type="submission" date="2025-05" db="UniProtKB">
        <authorList>
            <consortium name="Ensembl"/>
        </authorList>
    </citation>
    <scope>IDENTIFICATION</scope>
</reference>
<feature type="compositionally biased region" description="Polar residues" evidence="1">
    <location>
        <begin position="47"/>
        <end position="67"/>
    </location>
</feature>
<keyword evidence="4" id="KW-1185">Reference proteome</keyword>
<dbReference type="EMBL" id="CAAE01014659">
    <property type="protein sequence ID" value="CAG01758.1"/>
    <property type="molecule type" value="Genomic_DNA"/>
</dbReference>
<evidence type="ECO:0000256" key="1">
    <source>
        <dbReference type="SAM" id="MobiDB-lite"/>
    </source>
</evidence>
<accession>Q4SC74</accession>
<dbReference type="GO" id="GO:0090090">
    <property type="term" value="P:negative regulation of canonical Wnt signaling pathway"/>
    <property type="evidence" value="ECO:0007669"/>
    <property type="project" value="InterPro"/>
</dbReference>
<dbReference type="GO" id="GO:1904491">
    <property type="term" value="P:protein localization to ciliary transition zone"/>
    <property type="evidence" value="ECO:0007669"/>
    <property type="project" value="TreeGrafter"/>
</dbReference>
<protein>
    <submittedName>
        <fullName evidence="2">(spotted green pufferfish) hypothetical protein</fullName>
    </submittedName>
</protein>
<evidence type="ECO:0000313" key="2">
    <source>
        <dbReference type="EMBL" id="CAG01758.1"/>
    </source>
</evidence>
<organism evidence="2">
    <name type="scientific">Tetraodon nigroviridis</name>
    <name type="common">Spotted green pufferfish</name>
    <name type="synonym">Chelonodon nigroviridis</name>
    <dbReference type="NCBI Taxonomy" id="99883"/>
    <lineage>
        <taxon>Eukaryota</taxon>
        <taxon>Metazoa</taxon>
        <taxon>Chordata</taxon>
        <taxon>Craniata</taxon>
        <taxon>Vertebrata</taxon>
        <taxon>Euteleostomi</taxon>
        <taxon>Actinopterygii</taxon>
        <taxon>Neopterygii</taxon>
        <taxon>Teleostei</taxon>
        <taxon>Neoteleostei</taxon>
        <taxon>Acanthomorphata</taxon>
        <taxon>Eupercaria</taxon>
        <taxon>Tetraodontiformes</taxon>
        <taxon>Tetradontoidea</taxon>
        <taxon>Tetraodontidae</taxon>
        <taxon>Tetraodon</taxon>
    </lineage>
</organism>
<proteinExistence type="predicted"/>
<feature type="region of interest" description="Disordered" evidence="1">
    <location>
        <begin position="35"/>
        <end position="69"/>
    </location>
</feature>
<dbReference type="OrthoDB" id="313446at2759"/>
<dbReference type="GO" id="GO:0097546">
    <property type="term" value="C:ciliary base"/>
    <property type="evidence" value="ECO:0007669"/>
    <property type="project" value="TreeGrafter"/>
</dbReference>